<sequence>MVQSNNQAAKLFNLVLILSLPFSIISMAETRQLGIGFGKSESTPVCNSVYGAQEGDTCTTVAQKFNLTLNFFLEINPNINCDSFFVGQWLCKDGSVSH</sequence>
<accession>A0ABC8QS20</accession>
<evidence type="ECO:0000313" key="5">
    <source>
        <dbReference type="EMBL" id="CAK9135026.1"/>
    </source>
</evidence>
<organism evidence="5 6">
    <name type="scientific">Ilex paraguariensis</name>
    <name type="common">yerba mate</name>
    <dbReference type="NCBI Taxonomy" id="185542"/>
    <lineage>
        <taxon>Eukaryota</taxon>
        <taxon>Viridiplantae</taxon>
        <taxon>Streptophyta</taxon>
        <taxon>Embryophyta</taxon>
        <taxon>Tracheophyta</taxon>
        <taxon>Spermatophyta</taxon>
        <taxon>Magnoliopsida</taxon>
        <taxon>eudicotyledons</taxon>
        <taxon>Gunneridae</taxon>
        <taxon>Pentapetalae</taxon>
        <taxon>asterids</taxon>
        <taxon>campanulids</taxon>
        <taxon>Aquifoliales</taxon>
        <taxon>Aquifoliaceae</taxon>
        <taxon>Ilex</taxon>
    </lineage>
</organism>
<evidence type="ECO:0000256" key="2">
    <source>
        <dbReference type="ARBA" id="ARBA00023026"/>
    </source>
</evidence>
<keyword evidence="3" id="KW-0732">Signal</keyword>
<evidence type="ECO:0000259" key="4">
    <source>
        <dbReference type="PROSITE" id="PS51782"/>
    </source>
</evidence>
<dbReference type="Pfam" id="PF01476">
    <property type="entry name" value="LysM"/>
    <property type="match status" value="1"/>
</dbReference>
<evidence type="ECO:0000256" key="3">
    <source>
        <dbReference type="SAM" id="SignalP"/>
    </source>
</evidence>
<name>A0ABC8QS20_9AQUA</name>
<feature type="chain" id="PRO_5044874273" description="LysM domain-containing protein" evidence="3">
    <location>
        <begin position="31"/>
        <end position="98"/>
    </location>
</feature>
<reference evidence="5 6" key="1">
    <citation type="submission" date="2024-02" db="EMBL/GenBank/DDBJ databases">
        <authorList>
            <person name="Vignale AGUSTIN F."/>
            <person name="Sosa J E."/>
            <person name="Modenutti C."/>
        </authorList>
    </citation>
    <scope>NUCLEOTIDE SEQUENCE [LARGE SCALE GENOMIC DNA]</scope>
</reference>
<evidence type="ECO:0000313" key="6">
    <source>
        <dbReference type="Proteomes" id="UP001642360"/>
    </source>
</evidence>
<dbReference type="CDD" id="cd00118">
    <property type="entry name" value="LysM"/>
    <property type="match status" value="1"/>
</dbReference>
<keyword evidence="1" id="KW-0147">Chitin-binding</keyword>
<comment type="caution">
    <text evidence="5">The sequence shown here is derived from an EMBL/GenBank/DDBJ whole genome shotgun (WGS) entry which is preliminary data.</text>
</comment>
<dbReference type="SUPFAM" id="SSF54106">
    <property type="entry name" value="LysM domain"/>
    <property type="match status" value="1"/>
</dbReference>
<dbReference type="PANTHER" id="PTHR34997:SF1">
    <property type="entry name" value="PEPTIDOGLYCAN-BINDING LYSIN DOMAIN"/>
    <property type="match status" value="1"/>
</dbReference>
<dbReference type="PROSITE" id="PS51782">
    <property type="entry name" value="LYSM"/>
    <property type="match status" value="1"/>
</dbReference>
<dbReference type="GO" id="GO:0008061">
    <property type="term" value="F:chitin binding"/>
    <property type="evidence" value="ECO:0007669"/>
    <property type="project" value="UniProtKB-KW"/>
</dbReference>
<dbReference type="EMBL" id="CAUOFW020000687">
    <property type="protein sequence ID" value="CAK9135026.1"/>
    <property type="molecule type" value="Genomic_DNA"/>
</dbReference>
<gene>
    <name evidence="5" type="ORF">ILEXP_LOCUS1949</name>
</gene>
<dbReference type="SMART" id="SM00257">
    <property type="entry name" value="LysM"/>
    <property type="match status" value="1"/>
</dbReference>
<feature type="signal peptide" evidence="3">
    <location>
        <begin position="1"/>
        <end position="30"/>
    </location>
</feature>
<keyword evidence="2" id="KW-0843">Virulence</keyword>
<protein>
    <recommendedName>
        <fullName evidence="4">LysM domain-containing protein</fullName>
    </recommendedName>
</protein>
<dbReference type="AlphaFoldDB" id="A0ABC8QS20"/>
<dbReference type="InterPro" id="IPR036779">
    <property type="entry name" value="LysM_dom_sf"/>
</dbReference>
<keyword evidence="6" id="KW-1185">Reference proteome</keyword>
<proteinExistence type="predicted"/>
<dbReference type="Proteomes" id="UP001642360">
    <property type="component" value="Unassembled WGS sequence"/>
</dbReference>
<evidence type="ECO:0000256" key="1">
    <source>
        <dbReference type="ARBA" id="ARBA00022669"/>
    </source>
</evidence>
<dbReference type="InterPro" id="IPR018392">
    <property type="entry name" value="LysM"/>
</dbReference>
<feature type="domain" description="LysM" evidence="4">
    <location>
        <begin position="48"/>
        <end position="92"/>
    </location>
</feature>
<dbReference type="PANTHER" id="PTHR34997">
    <property type="entry name" value="AM15"/>
    <property type="match status" value="1"/>
</dbReference>
<dbReference type="Gene3D" id="3.10.350.10">
    <property type="entry name" value="LysM domain"/>
    <property type="match status" value="1"/>
</dbReference>
<dbReference type="InterPro" id="IPR052210">
    <property type="entry name" value="LysM1-like"/>
</dbReference>